<dbReference type="CDD" id="cd00093">
    <property type="entry name" value="HTH_XRE"/>
    <property type="match status" value="1"/>
</dbReference>
<dbReference type="InterPro" id="IPR050807">
    <property type="entry name" value="TransReg_Diox_bact_type"/>
</dbReference>
<dbReference type="PANTHER" id="PTHR46797:SF2">
    <property type="entry name" value="TRANSCRIPTIONAL REGULATOR"/>
    <property type="match status" value="1"/>
</dbReference>
<accession>X1DYN2</accession>
<dbReference type="InterPro" id="IPR011051">
    <property type="entry name" value="RmlC_Cupin_sf"/>
</dbReference>
<dbReference type="Gene3D" id="2.60.120.10">
    <property type="entry name" value="Jelly Rolls"/>
    <property type="match status" value="1"/>
</dbReference>
<dbReference type="Gene3D" id="1.10.260.40">
    <property type="entry name" value="lambda repressor-like DNA-binding domains"/>
    <property type="match status" value="1"/>
</dbReference>
<organism evidence="3">
    <name type="scientific">marine sediment metagenome</name>
    <dbReference type="NCBI Taxonomy" id="412755"/>
    <lineage>
        <taxon>unclassified sequences</taxon>
        <taxon>metagenomes</taxon>
        <taxon>ecological metagenomes</taxon>
    </lineage>
</organism>
<proteinExistence type="predicted"/>
<sequence length="170" mass="18461">LAQRSGLSLNAISLIERGTNSPTVSSLHLLAGALNVPITDFFQDGSQQTVIFLKPETRLRTEAGRITLESLGSGLPNQQLEPFLFTVHQDTGNIDQPITHAGEEFVYCLKGEVAYKVGDRVYPLEAGYSLLFSAALPHGFSNKGEKPATLLMVFNTAEGGHLARRLHTNN</sequence>
<keyword evidence="1" id="KW-0238">DNA-binding</keyword>
<feature type="non-terminal residue" evidence="3">
    <location>
        <position position="1"/>
    </location>
</feature>
<dbReference type="PROSITE" id="PS50943">
    <property type="entry name" value="HTH_CROC1"/>
    <property type="match status" value="1"/>
</dbReference>
<dbReference type="PANTHER" id="PTHR46797">
    <property type="entry name" value="HTH-TYPE TRANSCRIPTIONAL REGULATOR"/>
    <property type="match status" value="1"/>
</dbReference>
<feature type="domain" description="HTH cro/C1-type" evidence="2">
    <location>
        <begin position="1"/>
        <end position="41"/>
    </location>
</feature>
<name>X1DYN2_9ZZZZ</name>
<dbReference type="InterPro" id="IPR001387">
    <property type="entry name" value="Cro/C1-type_HTH"/>
</dbReference>
<protein>
    <recommendedName>
        <fullName evidence="2">HTH cro/C1-type domain-containing protein</fullName>
    </recommendedName>
</protein>
<dbReference type="InterPro" id="IPR014710">
    <property type="entry name" value="RmlC-like_jellyroll"/>
</dbReference>
<dbReference type="SUPFAM" id="SSF47413">
    <property type="entry name" value="lambda repressor-like DNA-binding domains"/>
    <property type="match status" value="1"/>
</dbReference>
<dbReference type="GO" id="GO:0003677">
    <property type="term" value="F:DNA binding"/>
    <property type="evidence" value="ECO:0007669"/>
    <property type="project" value="UniProtKB-KW"/>
</dbReference>
<dbReference type="GO" id="GO:0003700">
    <property type="term" value="F:DNA-binding transcription factor activity"/>
    <property type="evidence" value="ECO:0007669"/>
    <property type="project" value="TreeGrafter"/>
</dbReference>
<dbReference type="InterPro" id="IPR010982">
    <property type="entry name" value="Lambda_DNA-bd_dom_sf"/>
</dbReference>
<dbReference type="AlphaFoldDB" id="X1DYN2"/>
<dbReference type="EMBL" id="BART01033686">
    <property type="protein sequence ID" value="GAH10014.1"/>
    <property type="molecule type" value="Genomic_DNA"/>
</dbReference>
<dbReference type="Pfam" id="PF01381">
    <property type="entry name" value="HTH_3"/>
    <property type="match status" value="1"/>
</dbReference>
<dbReference type="InterPro" id="IPR013096">
    <property type="entry name" value="Cupin_2"/>
</dbReference>
<evidence type="ECO:0000259" key="2">
    <source>
        <dbReference type="PROSITE" id="PS50943"/>
    </source>
</evidence>
<reference evidence="3" key="1">
    <citation type="journal article" date="2014" name="Front. Microbiol.">
        <title>High frequency of phylogenetically diverse reductive dehalogenase-homologous genes in deep subseafloor sedimentary metagenomes.</title>
        <authorList>
            <person name="Kawai M."/>
            <person name="Futagami T."/>
            <person name="Toyoda A."/>
            <person name="Takaki Y."/>
            <person name="Nishi S."/>
            <person name="Hori S."/>
            <person name="Arai W."/>
            <person name="Tsubouchi T."/>
            <person name="Morono Y."/>
            <person name="Uchiyama I."/>
            <person name="Ito T."/>
            <person name="Fujiyama A."/>
            <person name="Inagaki F."/>
            <person name="Takami H."/>
        </authorList>
    </citation>
    <scope>NUCLEOTIDE SEQUENCE</scope>
    <source>
        <strain evidence="3">Expedition CK06-06</strain>
    </source>
</reference>
<comment type="caution">
    <text evidence="3">The sequence shown here is derived from an EMBL/GenBank/DDBJ whole genome shotgun (WGS) entry which is preliminary data.</text>
</comment>
<dbReference type="CDD" id="cd02209">
    <property type="entry name" value="cupin_XRE_C"/>
    <property type="match status" value="1"/>
</dbReference>
<dbReference type="SUPFAM" id="SSF51182">
    <property type="entry name" value="RmlC-like cupins"/>
    <property type="match status" value="1"/>
</dbReference>
<evidence type="ECO:0000313" key="3">
    <source>
        <dbReference type="EMBL" id="GAH10014.1"/>
    </source>
</evidence>
<evidence type="ECO:0000256" key="1">
    <source>
        <dbReference type="ARBA" id="ARBA00023125"/>
    </source>
</evidence>
<dbReference type="GO" id="GO:0005829">
    <property type="term" value="C:cytosol"/>
    <property type="evidence" value="ECO:0007669"/>
    <property type="project" value="TreeGrafter"/>
</dbReference>
<gene>
    <name evidence="3" type="ORF">S01H4_57799</name>
</gene>
<dbReference type="Pfam" id="PF07883">
    <property type="entry name" value="Cupin_2"/>
    <property type="match status" value="1"/>
</dbReference>